<evidence type="ECO:0000313" key="4">
    <source>
        <dbReference type="EMBL" id="MFC7236597.1"/>
    </source>
</evidence>
<dbReference type="Gene3D" id="1.10.30.50">
    <property type="match status" value="1"/>
</dbReference>
<dbReference type="GeneID" id="79268422"/>
<gene>
    <name evidence="4" type="ORF">ACFQJ4_14955</name>
    <name evidence="5" type="ORF">ACFQJ4_15395</name>
</gene>
<dbReference type="Proteomes" id="UP001596398">
    <property type="component" value="Unassembled WGS sequence"/>
</dbReference>
<dbReference type="Pfam" id="PF20296">
    <property type="entry name" value="MTaX1"/>
    <property type="match status" value="1"/>
</dbReference>
<evidence type="ECO:0000259" key="2">
    <source>
        <dbReference type="Pfam" id="PF13391"/>
    </source>
</evidence>
<comment type="caution">
    <text evidence="4">The sequence shown here is derived from an EMBL/GenBank/DDBJ whole genome shotgun (WGS) entry which is preliminary data.</text>
</comment>
<keyword evidence="4" id="KW-0378">Hydrolase</keyword>
<reference evidence="6" key="2">
    <citation type="journal article" date="2019" name="Int. J. Syst. Evol. Microbiol.">
        <title>The Global Catalogue of Microorganisms (GCM) 10K type strain sequencing project: providing services to taxonomists for standard genome sequencing and annotation.</title>
        <authorList>
            <consortium name="The Broad Institute Genomics Platform"/>
            <consortium name="The Broad Institute Genome Sequencing Center for Infectious Disease"/>
            <person name="Wu L."/>
            <person name="Ma J."/>
        </authorList>
    </citation>
    <scope>NUCLEOTIDE SEQUENCE [LARGE SCALE GENOMIC DNA]</scope>
    <source>
        <strain evidence="6">DT85</strain>
    </source>
</reference>
<feature type="compositionally biased region" description="Acidic residues" evidence="1">
    <location>
        <begin position="276"/>
        <end position="285"/>
    </location>
</feature>
<keyword evidence="6" id="KW-1185">Reference proteome</keyword>
<feature type="domain" description="Methylase-associated X1" evidence="3">
    <location>
        <begin position="42"/>
        <end position="163"/>
    </location>
</feature>
<dbReference type="CDD" id="cd00085">
    <property type="entry name" value="HNHc"/>
    <property type="match status" value="1"/>
</dbReference>
<dbReference type="EMBL" id="JBHTAP010000002">
    <property type="protein sequence ID" value="MFC7236683.1"/>
    <property type="molecule type" value="Genomic_DNA"/>
</dbReference>
<evidence type="ECO:0000313" key="5">
    <source>
        <dbReference type="EMBL" id="MFC7236683.1"/>
    </source>
</evidence>
<evidence type="ECO:0000256" key="1">
    <source>
        <dbReference type="SAM" id="MobiDB-lite"/>
    </source>
</evidence>
<sequence>MPSLPKADLHKRMLGAIAGSVSDCSNPGRQPLSFVLAPTGRAYHVYMFTLSQSDPTGEHRDEDEYRIDIRLPEHDNGDRSPVTPTRSEEWTVVICGYDPETELFVLWDDDLYSDGYAWVRHLQVDRQALDDALDDGLGFQERNGGDGGERVIAATKEKLSDALHMRHRLVNIRQLLNAYLPNDWRDIPSHHTSDEVYYLELIAEYILERTDPDSSMADRRSEAESKITAIDGTLLDRCGVSSSDEFDNLFERIDDEWHEIPSAKDIAQAKATIEEQLDEEPELEESTSPPSPTLRGPERETETVQRTARDSAFSGIVRDAYDYQCAICGSERRSPSGNPEVEAAHIYPKRLNGRDDVRNGLALCKLHHWAFDTGWLSLTDDHEVLVRDAPNINGFADFEPLATTKIQLPEDPAEHPHERYLEAHRKIHDFG</sequence>
<dbReference type="Pfam" id="PF13391">
    <property type="entry name" value="HNH_2"/>
    <property type="match status" value="1"/>
</dbReference>
<dbReference type="AlphaFoldDB" id="A0ABD5ZT45"/>
<dbReference type="InterPro" id="IPR046894">
    <property type="entry name" value="MTaX1"/>
</dbReference>
<feature type="region of interest" description="Disordered" evidence="1">
    <location>
        <begin position="276"/>
        <end position="309"/>
    </location>
</feature>
<proteinExistence type="predicted"/>
<accession>A0ABD5ZT45</accession>
<evidence type="ECO:0000259" key="3">
    <source>
        <dbReference type="Pfam" id="PF20296"/>
    </source>
</evidence>
<reference evidence="4" key="1">
    <citation type="journal article" date="2014" name="Int. J. Syst. Evol. Microbiol.">
        <title>Complete genome sequence of Corynebacterium casei LMG S-19264T (=DSM 44701T), isolated from a smear-ripened cheese.</title>
        <authorList>
            <consortium name="US DOE Joint Genome Institute (JGI-PGF)"/>
            <person name="Walter F."/>
            <person name="Albersmeier A."/>
            <person name="Kalinowski J."/>
            <person name="Ruckert C."/>
        </authorList>
    </citation>
    <scope>NUCLEOTIDE SEQUENCE [LARGE SCALE GENOMIC DNA]</scope>
    <source>
        <strain evidence="4">CCM 7403</strain>
    </source>
</reference>
<feature type="domain" description="HNH nuclease" evidence="2">
    <location>
        <begin position="325"/>
        <end position="378"/>
    </location>
</feature>
<dbReference type="EMBL" id="JBHTAP010000002">
    <property type="protein sequence ID" value="MFC7236597.1"/>
    <property type="molecule type" value="Genomic_DNA"/>
</dbReference>
<protein>
    <submittedName>
        <fullName evidence="4">HNH endonuclease</fullName>
    </submittedName>
</protein>
<feature type="compositionally biased region" description="Basic and acidic residues" evidence="1">
    <location>
        <begin position="296"/>
        <end position="309"/>
    </location>
</feature>
<evidence type="ECO:0000313" key="6">
    <source>
        <dbReference type="Proteomes" id="UP001596398"/>
    </source>
</evidence>
<organism evidence="4 6">
    <name type="scientific">Halosegnis marinus</name>
    <dbReference type="NCBI Taxonomy" id="3034023"/>
    <lineage>
        <taxon>Archaea</taxon>
        <taxon>Methanobacteriati</taxon>
        <taxon>Methanobacteriota</taxon>
        <taxon>Stenosarchaea group</taxon>
        <taxon>Halobacteria</taxon>
        <taxon>Halobacteriales</taxon>
        <taxon>Natronomonadaceae</taxon>
        <taxon>Halosegnis</taxon>
    </lineage>
</organism>
<dbReference type="RefSeq" id="WP_382211931.1">
    <property type="nucleotide sequence ID" value="NZ_CP119803.1"/>
</dbReference>
<reference evidence="4" key="3">
    <citation type="submission" date="2024-09" db="EMBL/GenBank/DDBJ databases">
        <authorList>
            <person name="Sun Q."/>
        </authorList>
    </citation>
    <scope>NUCLEOTIDE SEQUENCE</scope>
    <source>
        <strain evidence="4">CCM 7403</strain>
    </source>
</reference>
<keyword evidence="4" id="KW-0540">Nuclease</keyword>
<dbReference type="GO" id="GO:0004519">
    <property type="term" value="F:endonuclease activity"/>
    <property type="evidence" value="ECO:0007669"/>
    <property type="project" value="UniProtKB-KW"/>
</dbReference>
<keyword evidence="4" id="KW-0255">Endonuclease</keyword>
<name>A0ABD5ZT45_9EURY</name>
<dbReference type="InterPro" id="IPR003615">
    <property type="entry name" value="HNH_nuc"/>
</dbReference>